<evidence type="ECO:0000313" key="3">
    <source>
        <dbReference type="Proteomes" id="UP001412239"/>
    </source>
</evidence>
<feature type="transmembrane region" description="Helical" evidence="1">
    <location>
        <begin position="102"/>
        <end position="121"/>
    </location>
</feature>
<keyword evidence="1" id="KW-0812">Transmembrane</keyword>
<evidence type="ECO:0000313" key="2">
    <source>
        <dbReference type="EMBL" id="CUS09943.1"/>
    </source>
</evidence>
<dbReference type="PANTHER" id="PTHR35395:SF1">
    <property type="entry name" value="DUF6536 DOMAIN-CONTAINING PROTEIN"/>
    <property type="match status" value="1"/>
</dbReference>
<dbReference type="EMBL" id="LN891063">
    <property type="protein sequence ID" value="CUS09943.1"/>
    <property type="molecule type" value="Genomic_DNA"/>
</dbReference>
<gene>
    <name evidence="2" type="ORF">GSTUAT00005988001</name>
</gene>
<feature type="non-terminal residue" evidence="2">
    <location>
        <position position="138"/>
    </location>
</feature>
<protein>
    <submittedName>
        <fullName evidence="2">Uncharacterized protein</fullName>
    </submittedName>
</protein>
<dbReference type="AlphaFoldDB" id="A0A292PTZ0"/>
<keyword evidence="1" id="KW-1133">Transmembrane helix</keyword>
<feature type="non-terminal residue" evidence="2">
    <location>
        <position position="1"/>
    </location>
</feature>
<keyword evidence="3" id="KW-1185">Reference proteome</keyword>
<feature type="transmembrane region" description="Helical" evidence="1">
    <location>
        <begin position="12"/>
        <end position="35"/>
    </location>
</feature>
<evidence type="ECO:0000256" key="1">
    <source>
        <dbReference type="SAM" id="Phobius"/>
    </source>
</evidence>
<accession>A0A292PTZ0</accession>
<organism evidence="2 3">
    <name type="scientific">Tuber aestivum</name>
    <name type="common">summer truffle</name>
    <dbReference type="NCBI Taxonomy" id="59557"/>
    <lineage>
        <taxon>Eukaryota</taxon>
        <taxon>Fungi</taxon>
        <taxon>Dikarya</taxon>
        <taxon>Ascomycota</taxon>
        <taxon>Pezizomycotina</taxon>
        <taxon>Pezizomycetes</taxon>
        <taxon>Pezizales</taxon>
        <taxon>Tuberaceae</taxon>
        <taxon>Tuber</taxon>
    </lineage>
</organism>
<sequence length="138" mass="15833">EKTPEKCKVQFSLGIMIVVICCNFVKAWSMIMAVVRSREPTLVTLGDAIDSFLKNPDPTTIGICFADRRFVEREWKSGLRSTPRQWKQKRVQRWWTSVSQTRWITCNFFCLIAIIAGAVLLRSGMGQDRPYLGTDIKS</sequence>
<keyword evidence="1" id="KW-0472">Membrane</keyword>
<dbReference type="Proteomes" id="UP001412239">
    <property type="component" value="Unassembled WGS sequence"/>
</dbReference>
<dbReference type="PANTHER" id="PTHR35395">
    <property type="entry name" value="DUF6536 DOMAIN-CONTAINING PROTEIN"/>
    <property type="match status" value="1"/>
</dbReference>
<name>A0A292PTZ0_9PEZI</name>
<proteinExistence type="predicted"/>
<reference evidence="2" key="1">
    <citation type="submission" date="2015-10" db="EMBL/GenBank/DDBJ databases">
        <authorList>
            <person name="Regsiter A."/>
            <person name="william w."/>
        </authorList>
    </citation>
    <scope>NUCLEOTIDE SEQUENCE</scope>
    <source>
        <strain evidence="2">Montdore</strain>
    </source>
</reference>